<dbReference type="NCBIfam" id="TIGR02891">
    <property type="entry name" value="CtaD_CoxA"/>
    <property type="match status" value="1"/>
</dbReference>
<feature type="transmembrane region" description="Helical" evidence="17">
    <location>
        <begin position="203"/>
        <end position="229"/>
    </location>
</feature>
<evidence type="ECO:0000256" key="1">
    <source>
        <dbReference type="ARBA" id="ARBA00004141"/>
    </source>
</evidence>
<comment type="catalytic activity">
    <reaction evidence="15 17">
        <text>4 Fe(II)-[cytochrome c] + O2 + 8 H(+)(in) = 4 Fe(III)-[cytochrome c] + 2 H2O + 4 H(+)(out)</text>
        <dbReference type="Rhea" id="RHEA:11436"/>
        <dbReference type="Rhea" id="RHEA-COMP:10350"/>
        <dbReference type="Rhea" id="RHEA-COMP:14399"/>
        <dbReference type="ChEBI" id="CHEBI:15377"/>
        <dbReference type="ChEBI" id="CHEBI:15378"/>
        <dbReference type="ChEBI" id="CHEBI:15379"/>
        <dbReference type="ChEBI" id="CHEBI:29033"/>
        <dbReference type="ChEBI" id="CHEBI:29034"/>
        <dbReference type="EC" id="7.1.1.9"/>
    </reaction>
</comment>
<dbReference type="InterPro" id="IPR023616">
    <property type="entry name" value="Cyt_c_oxase-like_su1_dom"/>
</dbReference>
<keyword evidence="20" id="KW-1185">Reference proteome</keyword>
<evidence type="ECO:0000256" key="5">
    <source>
        <dbReference type="ARBA" id="ARBA00022617"/>
    </source>
</evidence>
<keyword evidence="14 17" id="KW-0472">Membrane</keyword>
<dbReference type="InterPro" id="IPR036927">
    <property type="entry name" value="Cyt_c_oxase-like_su1_sf"/>
</dbReference>
<evidence type="ECO:0000256" key="17">
    <source>
        <dbReference type="RuleBase" id="RU363061"/>
    </source>
</evidence>
<evidence type="ECO:0000256" key="8">
    <source>
        <dbReference type="ARBA" id="ARBA00022723"/>
    </source>
</evidence>
<evidence type="ECO:0000256" key="12">
    <source>
        <dbReference type="ARBA" id="ARBA00023004"/>
    </source>
</evidence>
<keyword evidence="17" id="KW-1003">Cell membrane</keyword>
<dbReference type="Proteomes" id="UP000315995">
    <property type="component" value="Chromosome"/>
</dbReference>
<dbReference type="PROSITE" id="PS50855">
    <property type="entry name" value="COX1"/>
    <property type="match status" value="1"/>
</dbReference>
<feature type="transmembrane region" description="Helical" evidence="17">
    <location>
        <begin position="118"/>
        <end position="145"/>
    </location>
</feature>
<keyword evidence="19" id="KW-0560">Oxidoreductase</keyword>
<sequence>MGTHSKYGYLSPLTDKASKSALHYVKEWFYTTDAKRIGVMYTLFGLMMGFLGGVLSILIRLELVQAGPDFMNAEFYATLPGMHASLMIFFFIIPLFTGVGNFIVPVQVGAPDMAFPKLNLVGFWLLPPAALMAISSYFLTAPGFGWTGYPPLSNSIYSPQLGADLWIMAVIIVGTSSTMAAVNFLATVFNMRCKNMTFFQMPLFTWSVVVTSFLILASTPVLTSALLMLQLERTFPGAFQFFAPEGGGDPILYQHLFWFYSHPAVYIMILPGFGMINEIIPTFSRKPIFGYAVMAWSMAAIAVLGFVVWAHHMFTTGIALKVRVGFMFLTMLIAVPTGIKIFSWLATLWGGSLKFDTPMLYSLGFLAMFTIGGLSGVVLASVPVDIELHDTYYVVAHIHYVLVAGSVMTIFAGLYYWFPKMTGRMYNEMLGKVHFWLTAIFINVTFFGMHYMGVKGMPRRYFDYDPQFEMLNVVSSVGSFVLFAAQFIWVFNFLWSLKYGKEVGKNPWKDGTHLEWHTTSPPQHHNFPEPPVWTPIVRHHGPHREADELTEPVPAE</sequence>
<evidence type="ECO:0000256" key="3">
    <source>
        <dbReference type="ARBA" id="ARBA00009578"/>
    </source>
</evidence>
<evidence type="ECO:0000256" key="2">
    <source>
        <dbReference type="ARBA" id="ARBA00004673"/>
    </source>
</evidence>
<organism evidence="19 20">
    <name type="scientific">Persicimonas caeni</name>
    <dbReference type="NCBI Taxonomy" id="2292766"/>
    <lineage>
        <taxon>Bacteria</taxon>
        <taxon>Deltaproteobacteria</taxon>
        <taxon>Bradymonadales</taxon>
        <taxon>Bradymonadaceae</taxon>
        <taxon>Persicimonas</taxon>
    </lineage>
</organism>
<comment type="pathway">
    <text evidence="2 17">Energy metabolism; oxidative phosphorylation.</text>
</comment>
<keyword evidence="7 16" id="KW-0812">Transmembrane</keyword>
<feature type="transmembrane region" description="Helical" evidence="17">
    <location>
        <begin position="288"/>
        <end position="312"/>
    </location>
</feature>
<dbReference type="UniPathway" id="UPA00705"/>
<feature type="transmembrane region" description="Helical" evidence="17">
    <location>
        <begin position="81"/>
        <end position="106"/>
    </location>
</feature>
<comment type="function">
    <text evidence="17">Cytochrome c oxidase is the component of the respiratory chain that catalyzes the reduction of oxygen to water. Subunits 1-3 form the functional core of the enzyme complex. CO I is the catalytic subunit of the enzyme. Electrons originating in cytochrome c are transferred via the copper A center of subunit 2 and heme A of subunit 1 to the bimetallic center formed by heme A3 and copper B.</text>
</comment>
<proteinExistence type="inferred from homology"/>
<keyword evidence="13 17" id="KW-0186">Copper</keyword>
<evidence type="ECO:0000256" key="6">
    <source>
        <dbReference type="ARBA" id="ARBA00022660"/>
    </source>
</evidence>
<dbReference type="PANTHER" id="PTHR10422:SF18">
    <property type="entry name" value="CYTOCHROME C OXIDASE SUBUNIT 1"/>
    <property type="match status" value="1"/>
</dbReference>
<evidence type="ECO:0000256" key="15">
    <source>
        <dbReference type="ARBA" id="ARBA00047816"/>
    </source>
</evidence>
<dbReference type="PROSITE" id="PS00077">
    <property type="entry name" value="COX1_CUB"/>
    <property type="match status" value="1"/>
</dbReference>
<evidence type="ECO:0000256" key="13">
    <source>
        <dbReference type="ARBA" id="ARBA00023008"/>
    </source>
</evidence>
<keyword evidence="6 16" id="KW-0679">Respiratory chain</keyword>
<evidence type="ECO:0000256" key="16">
    <source>
        <dbReference type="RuleBase" id="RU000370"/>
    </source>
</evidence>
<dbReference type="OrthoDB" id="9803294at2"/>
<feature type="transmembrane region" description="Helical" evidence="17">
    <location>
        <begin position="39"/>
        <end position="61"/>
    </location>
</feature>
<dbReference type="PANTHER" id="PTHR10422">
    <property type="entry name" value="CYTOCHROME C OXIDASE SUBUNIT 1"/>
    <property type="match status" value="1"/>
</dbReference>
<dbReference type="SUPFAM" id="SSF81442">
    <property type="entry name" value="Cytochrome c oxidase subunit I-like"/>
    <property type="match status" value="1"/>
</dbReference>
<evidence type="ECO:0000256" key="4">
    <source>
        <dbReference type="ARBA" id="ARBA00022448"/>
    </source>
</evidence>
<dbReference type="GO" id="GO:0022904">
    <property type="term" value="P:respiratory electron transport chain"/>
    <property type="evidence" value="ECO:0007669"/>
    <property type="project" value="TreeGrafter"/>
</dbReference>
<dbReference type="RefSeq" id="WP_141196351.1">
    <property type="nucleotide sequence ID" value="NZ_CP041186.1"/>
</dbReference>
<evidence type="ECO:0000313" key="19">
    <source>
        <dbReference type="EMBL" id="QDG49854.1"/>
    </source>
</evidence>
<feature type="transmembrane region" description="Helical" evidence="17">
    <location>
        <begin position="165"/>
        <end position="191"/>
    </location>
</feature>
<dbReference type="GO" id="GO:0006119">
    <property type="term" value="P:oxidative phosphorylation"/>
    <property type="evidence" value="ECO:0007669"/>
    <property type="project" value="UniProtKB-UniPathway"/>
</dbReference>
<keyword evidence="4 16" id="KW-0813">Transport</keyword>
<feature type="domain" description="Cytochrome oxidase subunit I profile" evidence="18">
    <location>
        <begin position="28"/>
        <end position="538"/>
    </location>
</feature>
<comment type="subcellular location">
    <subcellularLocation>
        <location evidence="17">Cell membrane</location>
        <topology evidence="17">Multi-pass membrane protein</topology>
    </subcellularLocation>
    <subcellularLocation>
        <location evidence="1">Membrane</location>
        <topology evidence="1">Multi-pass membrane protein</topology>
    </subcellularLocation>
</comment>
<feature type="transmembrane region" description="Helical" evidence="17">
    <location>
        <begin position="430"/>
        <end position="453"/>
    </location>
</feature>
<feature type="transmembrane region" description="Helical" evidence="17">
    <location>
        <begin position="324"/>
        <end position="348"/>
    </location>
</feature>
<keyword evidence="8 17" id="KW-0479">Metal-binding</keyword>
<evidence type="ECO:0000256" key="7">
    <source>
        <dbReference type="ARBA" id="ARBA00022692"/>
    </source>
</evidence>
<dbReference type="EC" id="7.1.1.9" evidence="17"/>
<comment type="similarity">
    <text evidence="3 16">Belongs to the heme-copper respiratory oxidase family.</text>
</comment>
<feature type="transmembrane region" description="Helical" evidence="17">
    <location>
        <begin position="394"/>
        <end position="418"/>
    </location>
</feature>
<dbReference type="GO" id="GO:0020037">
    <property type="term" value="F:heme binding"/>
    <property type="evidence" value="ECO:0007669"/>
    <property type="project" value="InterPro"/>
</dbReference>
<gene>
    <name evidence="19" type="primary">ctaD</name>
    <name evidence="19" type="ORF">FIV42_03595</name>
</gene>
<dbReference type="InterPro" id="IPR000883">
    <property type="entry name" value="Cyt_C_Oxase_1"/>
</dbReference>
<dbReference type="GO" id="GO:0015990">
    <property type="term" value="P:electron transport coupled proton transport"/>
    <property type="evidence" value="ECO:0007669"/>
    <property type="project" value="InterPro"/>
</dbReference>
<dbReference type="GO" id="GO:0016491">
    <property type="term" value="F:oxidoreductase activity"/>
    <property type="evidence" value="ECO:0007669"/>
    <property type="project" value="UniProtKB-KW"/>
</dbReference>
<dbReference type="GO" id="GO:0005886">
    <property type="term" value="C:plasma membrane"/>
    <property type="evidence" value="ECO:0007669"/>
    <property type="project" value="UniProtKB-SubCell"/>
</dbReference>
<dbReference type="GO" id="GO:0046872">
    <property type="term" value="F:metal ion binding"/>
    <property type="evidence" value="ECO:0007669"/>
    <property type="project" value="UniProtKB-KW"/>
</dbReference>
<evidence type="ECO:0000256" key="11">
    <source>
        <dbReference type="ARBA" id="ARBA00022989"/>
    </source>
</evidence>
<keyword evidence="5 16" id="KW-0349">Heme</keyword>
<dbReference type="Gene3D" id="1.20.210.10">
    <property type="entry name" value="Cytochrome c oxidase-like, subunit I domain"/>
    <property type="match status" value="1"/>
</dbReference>
<dbReference type="InterPro" id="IPR014241">
    <property type="entry name" value="Cyt_c_oxidase_su1_bac"/>
</dbReference>
<keyword evidence="12 17" id="KW-0408">Iron</keyword>
<feature type="transmembrane region" description="Helical" evidence="17">
    <location>
        <begin position="473"/>
        <end position="495"/>
    </location>
</feature>
<accession>A0A5B8XZE3</accession>
<protein>
    <recommendedName>
        <fullName evidence="17">Cytochrome c oxidase subunit 1</fullName>
        <ecNumber evidence="17">7.1.1.9</ecNumber>
    </recommendedName>
</protein>
<dbReference type="InterPro" id="IPR023615">
    <property type="entry name" value="Cyt_c_Oxase_su1_BS"/>
</dbReference>
<feature type="transmembrane region" description="Helical" evidence="17">
    <location>
        <begin position="257"/>
        <end position="276"/>
    </location>
</feature>
<feature type="transmembrane region" description="Helical" evidence="17">
    <location>
        <begin position="360"/>
        <end position="382"/>
    </location>
</feature>
<name>A0A4Y6PNJ5_PERCE</name>
<evidence type="ECO:0000256" key="10">
    <source>
        <dbReference type="ARBA" id="ARBA00022982"/>
    </source>
</evidence>
<dbReference type="EMBL" id="CP041186">
    <property type="protein sequence ID" value="QDG49854.1"/>
    <property type="molecule type" value="Genomic_DNA"/>
</dbReference>
<reference evidence="19 20" key="1">
    <citation type="submission" date="2019-06" db="EMBL/GenBank/DDBJ databases">
        <title>Persicimonas caeni gen. nov., sp. nov., a predatory bacterium isolated from solar saltern.</title>
        <authorList>
            <person name="Wang S."/>
        </authorList>
    </citation>
    <scope>NUCLEOTIDE SEQUENCE [LARGE SCALE GENOMIC DNA]</scope>
    <source>
        <strain evidence="19 20">YN101</strain>
    </source>
</reference>
<dbReference type="PRINTS" id="PR01165">
    <property type="entry name" value="CYCOXIDASEI"/>
</dbReference>
<dbReference type="FunFam" id="1.20.210.10:FF:000004">
    <property type="entry name" value="Cytochrome c oxidase subunit 1"/>
    <property type="match status" value="1"/>
</dbReference>
<evidence type="ECO:0000256" key="14">
    <source>
        <dbReference type="ARBA" id="ARBA00023136"/>
    </source>
</evidence>
<evidence type="ECO:0000256" key="9">
    <source>
        <dbReference type="ARBA" id="ARBA00022967"/>
    </source>
</evidence>
<keyword evidence="9" id="KW-1278">Translocase</keyword>
<keyword evidence="10 16" id="KW-0249">Electron transport</keyword>
<dbReference type="Pfam" id="PF00115">
    <property type="entry name" value="COX1"/>
    <property type="match status" value="1"/>
</dbReference>
<dbReference type="GO" id="GO:0004129">
    <property type="term" value="F:cytochrome-c oxidase activity"/>
    <property type="evidence" value="ECO:0007669"/>
    <property type="project" value="UniProtKB-EC"/>
</dbReference>
<dbReference type="AlphaFoldDB" id="A0A4Y6PNJ5"/>
<accession>A0A4Y6PNJ5</accession>
<keyword evidence="11 17" id="KW-1133">Transmembrane helix</keyword>
<evidence type="ECO:0000313" key="20">
    <source>
        <dbReference type="Proteomes" id="UP000315995"/>
    </source>
</evidence>
<evidence type="ECO:0000259" key="18">
    <source>
        <dbReference type="PROSITE" id="PS50855"/>
    </source>
</evidence>